<evidence type="ECO:0000313" key="2">
    <source>
        <dbReference type="Proteomes" id="UP001054252"/>
    </source>
</evidence>
<keyword evidence="2" id="KW-1185">Reference proteome</keyword>
<proteinExistence type="predicted"/>
<accession>A0AAV5JF85</accession>
<reference evidence="1 2" key="1">
    <citation type="journal article" date="2021" name="Commun. Biol.">
        <title>The genome of Shorea leprosula (Dipterocarpaceae) highlights the ecological relevance of drought in aseasonal tropical rainforests.</title>
        <authorList>
            <person name="Ng K.K.S."/>
            <person name="Kobayashi M.J."/>
            <person name="Fawcett J.A."/>
            <person name="Hatakeyama M."/>
            <person name="Paape T."/>
            <person name="Ng C.H."/>
            <person name="Ang C.C."/>
            <person name="Tnah L.H."/>
            <person name="Lee C.T."/>
            <person name="Nishiyama T."/>
            <person name="Sese J."/>
            <person name="O'Brien M.J."/>
            <person name="Copetti D."/>
            <person name="Mohd Noor M.I."/>
            <person name="Ong R.C."/>
            <person name="Putra M."/>
            <person name="Sireger I.Z."/>
            <person name="Indrioko S."/>
            <person name="Kosugi Y."/>
            <person name="Izuno A."/>
            <person name="Isagi Y."/>
            <person name="Lee S.L."/>
            <person name="Shimizu K.K."/>
        </authorList>
    </citation>
    <scope>NUCLEOTIDE SEQUENCE [LARGE SCALE GENOMIC DNA]</scope>
    <source>
        <strain evidence="1">214</strain>
    </source>
</reference>
<dbReference type="InterPro" id="IPR036691">
    <property type="entry name" value="Endo/exonu/phosph_ase_sf"/>
</dbReference>
<organism evidence="1 2">
    <name type="scientific">Rubroshorea leprosula</name>
    <dbReference type="NCBI Taxonomy" id="152421"/>
    <lineage>
        <taxon>Eukaryota</taxon>
        <taxon>Viridiplantae</taxon>
        <taxon>Streptophyta</taxon>
        <taxon>Embryophyta</taxon>
        <taxon>Tracheophyta</taxon>
        <taxon>Spermatophyta</taxon>
        <taxon>Magnoliopsida</taxon>
        <taxon>eudicotyledons</taxon>
        <taxon>Gunneridae</taxon>
        <taxon>Pentapetalae</taxon>
        <taxon>rosids</taxon>
        <taxon>malvids</taxon>
        <taxon>Malvales</taxon>
        <taxon>Dipterocarpaceae</taxon>
        <taxon>Rubroshorea</taxon>
    </lineage>
</organism>
<gene>
    <name evidence="1" type="ORF">SLEP1_g21452</name>
</gene>
<name>A0AAV5JF85_9ROSI</name>
<protein>
    <submittedName>
        <fullName evidence="1">Uncharacterized protein</fullName>
    </submittedName>
</protein>
<dbReference type="PANTHER" id="PTHR33710">
    <property type="entry name" value="BNAC02G09200D PROTEIN"/>
    <property type="match status" value="1"/>
</dbReference>
<dbReference type="PANTHER" id="PTHR33710:SF64">
    <property type="entry name" value="ENDONUCLEASE_EXONUCLEASE_PHOSPHATASE DOMAIN-CONTAINING PROTEIN"/>
    <property type="match status" value="1"/>
</dbReference>
<dbReference type="SUPFAM" id="SSF56219">
    <property type="entry name" value="DNase I-like"/>
    <property type="match status" value="1"/>
</dbReference>
<comment type="caution">
    <text evidence="1">The sequence shown here is derived from an EMBL/GenBank/DDBJ whole genome shotgun (WGS) entry which is preliminary data.</text>
</comment>
<dbReference type="Gene3D" id="3.60.10.10">
    <property type="entry name" value="Endonuclease/exonuclease/phosphatase"/>
    <property type="match status" value="1"/>
</dbReference>
<dbReference type="Proteomes" id="UP001054252">
    <property type="component" value="Unassembled WGS sequence"/>
</dbReference>
<dbReference type="EMBL" id="BPVZ01000031">
    <property type="protein sequence ID" value="GKV10027.1"/>
    <property type="molecule type" value="Genomic_DNA"/>
</dbReference>
<dbReference type="AlphaFoldDB" id="A0AAV5JF85"/>
<sequence length="420" mass="48585">MERKLNQIRLDSYHLKVKLVDNMRKGREVIALELSKQSGKQWVRKDRKVSPGVSYAQVVVGRVLILCDDKSKISKTIILRVNGEVFSIVVMEEEWCMDSNWWLAGERRNPVVFEDGTEYSDEGNNEDIFNANSFLGDDGKKKAEDCGVTVVDSNGQLRRLVDSNEVDLDEFFESNGLQKHGPVDMDFVGPNEMRLDVQRVEESYSNGLMSNSAKQQQMASKKKKSRSLGVLYPEVGGFSVNRMRKRCSFVNVCAPCERHKKILLWKEIGDLVVEEGGRWLLARGFNSVRNIDERKGKMTETQGMHDFNQFVEGTRLIDVNLMNRKFMWYRPDGTSMSRIDRFLMSAEMSLLATDCSQVGVRRTISDHCAIILKSRNIDWAPKPFWVFDAWQQHPDFRRFVEDRWKELHVEGWAAYKCKQK</sequence>
<evidence type="ECO:0000313" key="1">
    <source>
        <dbReference type="EMBL" id="GKV10027.1"/>
    </source>
</evidence>